<sequence>MQLGKAVETLESAIRFHHFSPALPERLHVVKRLPEGRLSPMSLRSLAAPIYITDLGIRRIVDPKIFYQAHCKICSITPATDTEITAGLVSTPINRLKEALDAAILFFGNYDAASTAITTRKNEILEDHNPELLSAAGTISAATSTQDSGLFFTKAVSLAANYSDSYIYSHRLAATLIKRQHRINDAIKILDAQFTICNQRNNVEKELALLFNLKALAVLMRDKNIIDAMELVNSSLEMLEYAINNQSYSDDSLSRLYRYRSQVHINKAQLLLKIGKQQEAATLLENNLHYTAQHSHEYIGEAAASLALTYYLSKDYPSASRTSIYAIIKLSEIGAISALAASRRVFIASQSKIGNIQEATRTLHLLKTDPLGLTLPLLEINRP</sequence>
<dbReference type="EMBL" id="VUMY01000018">
    <property type="protein sequence ID" value="MST50413.1"/>
    <property type="molecule type" value="Genomic_DNA"/>
</dbReference>
<protein>
    <recommendedName>
        <fullName evidence="3">Tetratricopeptide repeat protein</fullName>
    </recommendedName>
</protein>
<accession>A0A7K0K4K9</accession>
<evidence type="ECO:0000313" key="2">
    <source>
        <dbReference type="Proteomes" id="UP000442535"/>
    </source>
</evidence>
<keyword evidence="2" id="KW-1185">Reference proteome</keyword>
<proteinExistence type="predicted"/>
<evidence type="ECO:0000313" key="1">
    <source>
        <dbReference type="EMBL" id="MST50413.1"/>
    </source>
</evidence>
<dbReference type="Proteomes" id="UP000442535">
    <property type="component" value="Unassembled WGS sequence"/>
</dbReference>
<comment type="caution">
    <text evidence="1">The sequence shown here is derived from an EMBL/GenBank/DDBJ whole genome shotgun (WGS) entry which is preliminary data.</text>
</comment>
<reference evidence="1 2" key="1">
    <citation type="submission" date="2019-08" db="EMBL/GenBank/DDBJ databases">
        <title>In-depth cultivation of the pig gut microbiome towards novel bacterial diversity and tailored functional studies.</title>
        <authorList>
            <person name="Wylensek D."/>
            <person name="Hitch T.C.A."/>
            <person name="Clavel T."/>
        </authorList>
    </citation>
    <scope>NUCLEOTIDE SEQUENCE [LARGE SCALE GENOMIC DNA]</scope>
    <source>
        <strain evidence="1 2">RF-GAM-744-WT-7</strain>
    </source>
</reference>
<gene>
    <name evidence="1" type="ORF">FYJ63_09305</name>
</gene>
<organism evidence="1 2">
    <name type="scientific">Mobiluncus porci</name>
    <dbReference type="NCBI Taxonomy" id="2652278"/>
    <lineage>
        <taxon>Bacteria</taxon>
        <taxon>Bacillati</taxon>
        <taxon>Actinomycetota</taxon>
        <taxon>Actinomycetes</taxon>
        <taxon>Actinomycetales</taxon>
        <taxon>Actinomycetaceae</taxon>
        <taxon>Mobiluncus</taxon>
    </lineage>
</organism>
<dbReference type="RefSeq" id="WP_154546051.1">
    <property type="nucleotide sequence ID" value="NZ_VUMY01000018.1"/>
</dbReference>
<dbReference type="AlphaFoldDB" id="A0A7K0K4K9"/>
<evidence type="ECO:0008006" key="3">
    <source>
        <dbReference type="Google" id="ProtNLM"/>
    </source>
</evidence>
<name>A0A7K0K4K9_9ACTO</name>